<dbReference type="InterPro" id="IPR025997">
    <property type="entry name" value="SBP_2_dom"/>
</dbReference>
<name>A0A4R5W4Y7_9BURK</name>
<dbReference type="EMBL" id="SMYL01000003">
    <property type="protein sequence ID" value="TDK66649.1"/>
    <property type="molecule type" value="Genomic_DNA"/>
</dbReference>
<organism evidence="3 4">
    <name type="scientific">Sapientia aquatica</name>
    <dbReference type="NCBI Taxonomy" id="1549640"/>
    <lineage>
        <taxon>Bacteria</taxon>
        <taxon>Pseudomonadati</taxon>
        <taxon>Pseudomonadota</taxon>
        <taxon>Betaproteobacteria</taxon>
        <taxon>Burkholderiales</taxon>
        <taxon>Oxalobacteraceae</taxon>
        <taxon>Sapientia</taxon>
    </lineage>
</organism>
<dbReference type="Proteomes" id="UP000294829">
    <property type="component" value="Unassembled WGS sequence"/>
</dbReference>
<dbReference type="SUPFAM" id="SSF53822">
    <property type="entry name" value="Periplasmic binding protein-like I"/>
    <property type="match status" value="1"/>
</dbReference>
<keyword evidence="1" id="KW-0732">Signal</keyword>
<dbReference type="Pfam" id="PF13407">
    <property type="entry name" value="Peripla_BP_4"/>
    <property type="match status" value="1"/>
</dbReference>
<protein>
    <submittedName>
        <fullName evidence="3">Sugar ABC transporter substrate-binding protein</fullName>
    </submittedName>
</protein>
<comment type="caution">
    <text evidence="3">The sequence shown here is derived from an EMBL/GenBank/DDBJ whole genome shotgun (WGS) entry which is preliminary data.</text>
</comment>
<proteinExistence type="predicted"/>
<sequence length="371" mass="39614">MKQRNFHKLFGLLGLMVTLAASHAGFAQENAMQAMGKANAKVAKAASRKNRWDGPLDGPKLLTKKRVVFIAGDMASGVTGNVYKGAREAATLGGWELLTIDCRGACYKGEPVINQALGMKADGIILAGVDASTQAKGLAKAQEAKIPVVGWHSITKPGPVDGLFTNVGSNPREVAQLAALYGVTEANSKMGLVIFTDSSTPYLAAKSAAMIEIIKQCETCRLLSVEELPIAEASLKMQQSVDDIVKRQGSKWTHVLAVNDVYFDLLDKPAVAALIAANKLKGISAGEGSVTAYQRVHSNGVQIGTVPEPGNMHGWQVIDELNRAFAGVAPSGYTPAVHLATDQNIAFDGGSKNTFDPDNDYRNQYKRYWTP</sequence>
<dbReference type="Gene3D" id="3.40.50.2300">
    <property type="match status" value="1"/>
</dbReference>
<dbReference type="RefSeq" id="WP_133327740.1">
    <property type="nucleotide sequence ID" value="NZ_SMYL01000003.1"/>
</dbReference>
<accession>A0A4R5W4Y7</accession>
<dbReference type="OrthoDB" id="9342512at2"/>
<evidence type="ECO:0000313" key="4">
    <source>
        <dbReference type="Proteomes" id="UP000294829"/>
    </source>
</evidence>
<evidence type="ECO:0000313" key="3">
    <source>
        <dbReference type="EMBL" id="TDK66649.1"/>
    </source>
</evidence>
<feature type="signal peptide" evidence="1">
    <location>
        <begin position="1"/>
        <end position="27"/>
    </location>
</feature>
<keyword evidence="4" id="KW-1185">Reference proteome</keyword>
<reference evidence="3 4" key="1">
    <citation type="submission" date="2019-03" db="EMBL/GenBank/DDBJ databases">
        <title>Sapientia aquatica gen. nov., sp. nov., isolated from a crater lake.</title>
        <authorList>
            <person name="Felfoldi T."/>
            <person name="Szabo A."/>
            <person name="Toth E."/>
            <person name="Schumann P."/>
            <person name="Keki Z."/>
            <person name="Marialigeti K."/>
            <person name="Mathe I."/>
        </authorList>
    </citation>
    <scope>NUCLEOTIDE SEQUENCE [LARGE SCALE GENOMIC DNA]</scope>
    <source>
        <strain evidence="3 4">SA-152</strain>
    </source>
</reference>
<dbReference type="AlphaFoldDB" id="A0A4R5W4Y7"/>
<gene>
    <name evidence="3" type="ORF">E2I14_09355</name>
</gene>
<evidence type="ECO:0000256" key="1">
    <source>
        <dbReference type="SAM" id="SignalP"/>
    </source>
</evidence>
<dbReference type="InterPro" id="IPR028082">
    <property type="entry name" value="Peripla_BP_I"/>
</dbReference>
<feature type="domain" description="Periplasmic binding protein" evidence="2">
    <location>
        <begin position="76"/>
        <end position="323"/>
    </location>
</feature>
<evidence type="ECO:0000259" key="2">
    <source>
        <dbReference type="Pfam" id="PF13407"/>
    </source>
</evidence>
<feature type="chain" id="PRO_5020601889" evidence="1">
    <location>
        <begin position="28"/>
        <end position="371"/>
    </location>
</feature>